<keyword evidence="6" id="KW-0808">Transferase</keyword>
<feature type="binding site" evidence="1">
    <location>
        <position position="40"/>
    </location>
    <ligand>
        <name>Zn(2+)</name>
        <dbReference type="ChEBI" id="CHEBI:29105"/>
    </ligand>
</feature>
<dbReference type="SUPFAM" id="SSF53335">
    <property type="entry name" value="S-adenosyl-L-methionine-dependent methyltransferases"/>
    <property type="match status" value="1"/>
</dbReference>
<evidence type="ECO:0000313" key="7">
    <source>
        <dbReference type="Proteomes" id="UP000033163"/>
    </source>
</evidence>
<feature type="domain" description="23S rRNA (guanine(745)-N(1))-methyltransferase N-terminal" evidence="5">
    <location>
        <begin position="21"/>
        <end position="57"/>
    </location>
</feature>
<reference evidence="7" key="1">
    <citation type="submission" date="2015-03" db="EMBL/GenBank/DDBJ databases">
        <authorList>
            <person name="Wibberg D."/>
        </authorList>
    </citation>
    <scope>NUCLEOTIDE SEQUENCE [LARGE SCALE GENOMIC DNA]</scope>
</reference>
<dbReference type="STRING" id="483937.AMQ84_23915"/>
<dbReference type="InterPro" id="IPR041698">
    <property type="entry name" value="Methyltransf_25"/>
</dbReference>
<feature type="binding site" evidence="2">
    <location>
        <begin position="113"/>
        <end position="114"/>
    </location>
    <ligand>
        <name>S-adenosyl-L-methionine</name>
        <dbReference type="ChEBI" id="CHEBI:59789"/>
    </ligand>
</feature>
<accession>A0A0E3WGH0</accession>
<keyword evidence="2" id="KW-0949">S-adenosyl-L-methionine</keyword>
<dbReference type="GO" id="GO:0032259">
    <property type="term" value="P:methylation"/>
    <property type="evidence" value="ECO:0007669"/>
    <property type="project" value="UniProtKB-KW"/>
</dbReference>
<evidence type="ECO:0000259" key="5">
    <source>
        <dbReference type="Pfam" id="PF21302"/>
    </source>
</evidence>
<feature type="domain" description="Methyltransferase" evidence="4">
    <location>
        <begin position="106"/>
        <end position="180"/>
    </location>
</feature>
<dbReference type="Gene3D" id="3.40.50.150">
    <property type="entry name" value="Vaccinia Virus protein VP39"/>
    <property type="match status" value="1"/>
</dbReference>
<dbReference type="RefSeq" id="WP_020428406.1">
    <property type="nucleotide sequence ID" value="NZ_AGBD01000622.1"/>
</dbReference>
<evidence type="ECO:0000259" key="4">
    <source>
        <dbReference type="Pfam" id="PF13649"/>
    </source>
</evidence>
<keyword evidence="1" id="KW-0862">Zinc</keyword>
<dbReference type="EMBL" id="LN831776">
    <property type="protein sequence ID" value="CQR52943.1"/>
    <property type="molecule type" value="Genomic_DNA"/>
</dbReference>
<feature type="binding site" evidence="2">
    <location>
        <position position="206"/>
    </location>
    <ligand>
        <name>S-adenosyl-L-methionine</name>
        <dbReference type="ChEBI" id="CHEBI:59789"/>
    </ligand>
</feature>
<evidence type="ECO:0000256" key="2">
    <source>
        <dbReference type="PIRSR" id="PIRSR018249-2"/>
    </source>
</evidence>
<dbReference type="CDD" id="cd02440">
    <property type="entry name" value="AdoMet_MTases"/>
    <property type="match status" value="1"/>
</dbReference>
<feature type="chain" id="PRO_5002414822" evidence="3">
    <location>
        <begin position="28"/>
        <end position="299"/>
    </location>
</feature>
<evidence type="ECO:0000313" key="6">
    <source>
        <dbReference type="EMBL" id="CQR52943.1"/>
    </source>
</evidence>
<gene>
    <name evidence="6" type="ORF">PRIO_1106</name>
</gene>
<dbReference type="KEGG" id="pri:PRIO_1106"/>
<keyword evidence="6" id="KW-0489">Methyltransferase</keyword>
<feature type="binding site" evidence="1">
    <location>
        <position position="23"/>
    </location>
    <ligand>
        <name>Zn(2+)</name>
        <dbReference type="ChEBI" id="CHEBI:29105"/>
    </ligand>
</feature>
<protein>
    <submittedName>
        <fullName evidence="6">rRNA (Guanine-N(1)-)-methyltransferase</fullName>
    </submittedName>
</protein>
<feature type="binding site" evidence="2">
    <location>
        <position position="82"/>
    </location>
    <ligand>
        <name>S-adenosyl-L-methionine</name>
        <dbReference type="ChEBI" id="CHEBI:59789"/>
    </ligand>
</feature>
<dbReference type="GO" id="GO:0046872">
    <property type="term" value="F:metal ion binding"/>
    <property type="evidence" value="ECO:0007669"/>
    <property type="project" value="UniProtKB-KW"/>
</dbReference>
<dbReference type="AlphaFoldDB" id="A0A0E3WGH0"/>
<dbReference type="Pfam" id="PF21302">
    <property type="entry name" value="Zn_ribbon_RlmA"/>
    <property type="match status" value="1"/>
</dbReference>
<dbReference type="HOGENOM" id="CLU_050931_2_0_9"/>
<feature type="binding site" evidence="1">
    <location>
        <position position="26"/>
    </location>
    <ligand>
        <name>Zn(2+)</name>
        <dbReference type="ChEBI" id="CHEBI:29105"/>
    </ligand>
</feature>
<dbReference type="InterPro" id="IPR029063">
    <property type="entry name" value="SAM-dependent_MTases_sf"/>
</dbReference>
<feature type="signal peptide" evidence="3">
    <location>
        <begin position="1"/>
        <end position="27"/>
    </location>
</feature>
<keyword evidence="3" id="KW-0732">Signal</keyword>
<dbReference type="Pfam" id="PF13649">
    <property type="entry name" value="Methyltransf_25"/>
    <property type="match status" value="1"/>
</dbReference>
<name>A0A0E3WGH0_9BACL</name>
<evidence type="ECO:0000256" key="1">
    <source>
        <dbReference type="PIRSR" id="PIRSR018249-1"/>
    </source>
</evidence>
<dbReference type="PIRSF" id="PIRSF018249">
    <property type="entry name" value="MyrA_prd"/>
    <property type="match status" value="1"/>
</dbReference>
<dbReference type="GO" id="GO:0008168">
    <property type="term" value="F:methyltransferase activity"/>
    <property type="evidence" value="ECO:0007669"/>
    <property type="project" value="UniProtKB-KW"/>
</dbReference>
<dbReference type="InterPro" id="IPR048647">
    <property type="entry name" value="RlmA_N"/>
</dbReference>
<proteinExistence type="predicted"/>
<dbReference type="Proteomes" id="UP000033163">
    <property type="component" value="Chromosome I"/>
</dbReference>
<sequence>MSTTTKKMILAGLMAANPRLFCCPLCASPMSLTEYKSLICSNHHCFDLARNGYINLLSRPAGGKYGKELFASRKAIVNGGFFEPVDTYISGLIAGRKLAGNGPHRILDAGCGEGSHLAAIQELAAAGPHQSLLGVGLDISKEGIALAAKNNNASTLWCVGDLAHSPFGSGQFHTILNILSPSNYAEFQRLLTADGRVIKVIPGQNYLQELRELLYGRSSRQQPNADSEIRERFSETFEITEARHFQYKVSLQPPLLQQLVRMTPLSWAAAQNKLQTVLQLNELEISVDLSVLEGRKLPS</sequence>
<organism evidence="6 7">
    <name type="scientific">Paenibacillus riograndensis SBR5</name>
    <dbReference type="NCBI Taxonomy" id="1073571"/>
    <lineage>
        <taxon>Bacteria</taxon>
        <taxon>Bacillati</taxon>
        <taxon>Bacillota</taxon>
        <taxon>Bacilli</taxon>
        <taxon>Bacillales</taxon>
        <taxon>Paenibacillaceae</taxon>
        <taxon>Paenibacillus</taxon>
        <taxon>Paenibacillus sonchi group</taxon>
    </lineage>
</organism>
<dbReference type="PATRIC" id="fig|1073571.4.peg.1138"/>
<evidence type="ECO:0000256" key="3">
    <source>
        <dbReference type="SAM" id="SignalP"/>
    </source>
</evidence>
<keyword evidence="1" id="KW-0479">Metal-binding</keyword>
<feature type="binding site" evidence="1">
    <location>
        <position position="44"/>
    </location>
    <ligand>
        <name>Zn(2+)</name>
        <dbReference type="ChEBI" id="CHEBI:29105"/>
    </ligand>
</feature>
<dbReference type="InterPro" id="IPR016718">
    <property type="entry name" value="rRNA_m1G-MeTrfase_A_prd"/>
</dbReference>